<organism evidence="1 2">
    <name type="scientific">Vibrio penaeicida</name>
    <dbReference type="NCBI Taxonomy" id="104609"/>
    <lineage>
        <taxon>Bacteria</taxon>
        <taxon>Pseudomonadati</taxon>
        <taxon>Pseudomonadota</taxon>
        <taxon>Gammaproteobacteria</taxon>
        <taxon>Vibrionales</taxon>
        <taxon>Vibrionaceae</taxon>
        <taxon>Vibrio</taxon>
    </lineage>
</organism>
<comment type="caution">
    <text evidence="1">The sequence shown here is derived from an EMBL/GenBank/DDBJ whole genome shotgun (WGS) entry which is preliminary data.</text>
</comment>
<accession>A0AAV5NUF9</accession>
<name>A0AAV5NUF9_9VIBR</name>
<proteinExistence type="predicted"/>
<dbReference type="RefSeq" id="WP_126609625.1">
    <property type="nucleotide sequence ID" value="NZ_AP025145.1"/>
</dbReference>
<evidence type="ECO:0000313" key="2">
    <source>
        <dbReference type="Proteomes" id="UP001156690"/>
    </source>
</evidence>
<keyword evidence="2" id="KW-1185">Reference proteome</keyword>
<dbReference type="EMBL" id="BSNX01000041">
    <property type="protein sequence ID" value="GLQ73902.1"/>
    <property type="molecule type" value="Genomic_DNA"/>
</dbReference>
<dbReference type="Proteomes" id="UP001156690">
    <property type="component" value="Unassembled WGS sequence"/>
</dbReference>
<dbReference type="AlphaFoldDB" id="A0AAV5NUF9"/>
<gene>
    <name evidence="1" type="ORF">GCM10007932_32620</name>
</gene>
<reference evidence="2" key="1">
    <citation type="journal article" date="2019" name="Int. J. Syst. Evol. Microbiol.">
        <title>The Global Catalogue of Microorganisms (GCM) 10K type strain sequencing project: providing services to taxonomists for standard genome sequencing and annotation.</title>
        <authorList>
            <consortium name="The Broad Institute Genomics Platform"/>
            <consortium name="The Broad Institute Genome Sequencing Center for Infectious Disease"/>
            <person name="Wu L."/>
            <person name="Ma J."/>
        </authorList>
    </citation>
    <scope>NUCLEOTIDE SEQUENCE [LARGE SCALE GENOMIC DNA]</scope>
    <source>
        <strain evidence="2">NBRC 15640</strain>
    </source>
</reference>
<protein>
    <submittedName>
        <fullName evidence="1">Uncharacterized protein</fullName>
    </submittedName>
</protein>
<sequence>MKSYATKSTHSNVKIFRCTNGADPVPMVPLWPFSHAPVDKPEFRLDSSSGVNFESHKLLSGVGYVKNLRSDSWGHLNRAAIANLNRPVRMKFHNRHQVTFSQRWSDKIASAIITLLKDAGYGALVTGQGIIVAGLTYYDLLARAMEKVAKSSQKLAEQTKGLLGHMLVFAGKVAKDVTDLSYKFIKWVFEVTVARLYRAVRQAIA</sequence>
<evidence type="ECO:0000313" key="1">
    <source>
        <dbReference type="EMBL" id="GLQ73902.1"/>
    </source>
</evidence>